<dbReference type="InterPro" id="IPR003615">
    <property type="entry name" value="HNH_nuc"/>
</dbReference>
<protein>
    <recommendedName>
        <fullName evidence="1">HNH nuclease domain-containing protein</fullName>
    </recommendedName>
</protein>
<sequence length="425" mass="48206">MQVQVHDRAFSTGRFIPEGTEFRKFLPVTMFHIMLYSSMANPSPHHRHQASLKGVIDFSTEPPLGANERVEARRRFYHIVNHFEDTEKRNSSGSSGNEPYNRPVFVRLTYEYALSEESQDHYLRAFFRFMALSVTGEDVDFGDKNLKDEIRSTLLSFADYLLDSFFLPLRASTKKTPQPSPAHRSAVERGAQQFFGTPERVSALHGTCLVRDRHRCVISRRFDQKEAVKRWEKDGKNYKDDDGNSLVSEGFNKLEVAHILPRSLTKIESGSELSASKQAALAILNMFDSGIGHLIEGANIDQPHNALTLTADLHELFGDFRIYFTSTEQEHSYRIDSFLPPALLPIHLPVTRTLYLTPNRTIDPPLPRLLAIHRAIAHILHLSAAGQYIDRILRDVEETGVRADGSTDLSRILRLGLGGWLRVAI</sequence>
<dbReference type="Pfam" id="PF13391">
    <property type="entry name" value="HNH_2"/>
    <property type="match status" value="1"/>
</dbReference>
<evidence type="ECO:0000313" key="3">
    <source>
        <dbReference type="Proteomes" id="UP000799766"/>
    </source>
</evidence>
<dbReference type="AlphaFoldDB" id="A0A6A6NLG9"/>
<organism evidence="2 3">
    <name type="scientific">Lineolata rhizophorae</name>
    <dbReference type="NCBI Taxonomy" id="578093"/>
    <lineage>
        <taxon>Eukaryota</taxon>
        <taxon>Fungi</taxon>
        <taxon>Dikarya</taxon>
        <taxon>Ascomycota</taxon>
        <taxon>Pezizomycotina</taxon>
        <taxon>Dothideomycetes</taxon>
        <taxon>Dothideomycetes incertae sedis</taxon>
        <taxon>Lineolatales</taxon>
        <taxon>Lineolataceae</taxon>
        <taxon>Lineolata</taxon>
    </lineage>
</organism>
<reference evidence="2" key="1">
    <citation type="journal article" date="2020" name="Stud. Mycol.">
        <title>101 Dothideomycetes genomes: a test case for predicting lifestyles and emergence of pathogens.</title>
        <authorList>
            <person name="Haridas S."/>
            <person name="Albert R."/>
            <person name="Binder M."/>
            <person name="Bloem J."/>
            <person name="Labutti K."/>
            <person name="Salamov A."/>
            <person name="Andreopoulos B."/>
            <person name="Baker S."/>
            <person name="Barry K."/>
            <person name="Bills G."/>
            <person name="Bluhm B."/>
            <person name="Cannon C."/>
            <person name="Castanera R."/>
            <person name="Culley D."/>
            <person name="Daum C."/>
            <person name="Ezra D."/>
            <person name="Gonzalez J."/>
            <person name="Henrissat B."/>
            <person name="Kuo A."/>
            <person name="Liang C."/>
            <person name="Lipzen A."/>
            <person name="Lutzoni F."/>
            <person name="Magnuson J."/>
            <person name="Mondo S."/>
            <person name="Nolan M."/>
            <person name="Ohm R."/>
            <person name="Pangilinan J."/>
            <person name="Park H.-J."/>
            <person name="Ramirez L."/>
            <person name="Alfaro M."/>
            <person name="Sun H."/>
            <person name="Tritt A."/>
            <person name="Yoshinaga Y."/>
            <person name="Zwiers L.-H."/>
            <person name="Turgeon B."/>
            <person name="Goodwin S."/>
            <person name="Spatafora J."/>
            <person name="Crous P."/>
            <person name="Grigoriev I."/>
        </authorList>
    </citation>
    <scope>NUCLEOTIDE SEQUENCE</scope>
    <source>
        <strain evidence="2">ATCC 16933</strain>
    </source>
</reference>
<accession>A0A6A6NLG9</accession>
<gene>
    <name evidence="2" type="ORF">BDY21DRAFT_312010</name>
</gene>
<dbReference type="Proteomes" id="UP000799766">
    <property type="component" value="Unassembled WGS sequence"/>
</dbReference>
<dbReference type="EMBL" id="MU001708">
    <property type="protein sequence ID" value="KAF2452499.1"/>
    <property type="molecule type" value="Genomic_DNA"/>
</dbReference>
<evidence type="ECO:0000313" key="2">
    <source>
        <dbReference type="EMBL" id="KAF2452499.1"/>
    </source>
</evidence>
<keyword evidence="3" id="KW-1185">Reference proteome</keyword>
<dbReference type="OrthoDB" id="2104739at2759"/>
<proteinExistence type="predicted"/>
<name>A0A6A6NLG9_9PEZI</name>
<evidence type="ECO:0000259" key="1">
    <source>
        <dbReference type="Pfam" id="PF13391"/>
    </source>
</evidence>
<feature type="domain" description="HNH nuclease" evidence="1">
    <location>
        <begin position="252"/>
        <end position="324"/>
    </location>
</feature>